<dbReference type="Pfam" id="PF21307">
    <property type="entry name" value="Glyco_hydro_95_C"/>
    <property type="match status" value="1"/>
</dbReference>
<dbReference type="PROSITE" id="PS51257">
    <property type="entry name" value="PROKAR_LIPOPROTEIN"/>
    <property type="match status" value="1"/>
</dbReference>
<name>A0ABS9BMC1_9BACT</name>
<keyword evidence="4" id="KW-1185">Reference proteome</keyword>
<dbReference type="EMBL" id="JAKEVY010000006">
    <property type="protein sequence ID" value="MCF1716836.1"/>
    <property type="molecule type" value="Genomic_DNA"/>
</dbReference>
<accession>A0ABS9BMC1</accession>
<dbReference type="InterPro" id="IPR008928">
    <property type="entry name" value="6-hairpin_glycosidase_sf"/>
</dbReference>
<dbReference type="InterPro" id="IPR049053">
    <property type="entry name" value="AFCA-like_C"/>
</dbReference>
<evidence type="ECO:0000313" key="3">
    <source>
        <dbReference type="EMBL" id="MCF1716836.1"/>
    </source>
</evidence>
<evidence type="ECO:0000259" key="2">
    <source>
        <dbReference type="Pfam" id="PF22124"/>
    </source>
</evidence>
<dbReference type="Gene3D" id="2.70.98.50">
    <property type="entry name" value="putative glycoside hydrolase family protein from bacillus halodurans"/>
    <property type="match status" value="1"/>
</dbReference>
<gene>
    <name evidence="3" type="ORF">L0U88_19495</name>
</gene>
<keyword evidence="3" id="KW-0378">Hydrolase</keyword>
<comment type="caution">
    <text evidence="3">The sequence shown here is derived from an EMBL/GenBank/DDBJ whole genome shotgun (WGS) entry which is preliminary data.</text>
</comment>
<dbReference type="Gene3D" id="1.50.10.10">
    <property type="match status" value="1"/>
</dbReference>
<proteinExistence type="predicted"/>
<dbReference type="Proteomes" id="UP001200145">
    <property type="component" value="Unassembled WGS sequence"/>
</dbReference>
<dbReference type="SUPFAM" id="SSF48208">
    <property type="entry name" value="Six-hairpin glycosidases"/>
    <property type="match status" value="1"/>
</dbReference>
<dbReference type="InterPro" id="IPR054363">
    <property type="entry name" value="GH95_cat"/>
</dbReference>
<feature type="domain" description="Alpha fucosidase A-like C-terminal" evidence="1">
    <location>
        <begin position="675"/>
        <end position="763"/>
    </location>
</feature>
<dbReference type="RefSeq" id="WP_234868348.1">
    <property type="nucleotide sequence ID" value="NZ_JAKEVY010000006.1"/>
</dbReference>
<feature type="domain" description="Glycosyl hydrolase family 95 catalytic" evidence="2">
    <location>
        <begin position="319"/>
        <end position="673"/>
    </location>
</feature>
<dbReference type="InterPro" id="IPR012341">
    <property type="entry name" value="6hp_glycosidase-like_sf"/>
</dbReference>
<reference evidence="3 4" key="1">
    <citation type="submission" date="2022-01" db="EMBL/GenBank/DDBJ databases">
        <title>Flavihumibacter sp. nov., isolated from sediment of a river.</title>
        <authorList>
            <person name="Liu H."/>
        </authorList>
    </citation>
    <scope>NUCLEOTIDE SEQUENCE [LARGE SCALE GENOMIC DNA]</scope>
    <source>
        <strain evidence="3 4">RY-1</strain>
    </source>
</reference>
<dbReference type="PANTHER" id="PTHR31084:SF0">
    <property type="entry name" value="ALPHA-L-FUCOSIDASE 2"/>
    <property type="match status" value="1"/>
</dbReference>
<protein>
    <submittedName>
        <fullName evidence="3">Glycoside hydrolase family 95 protein</fullName>
    </submittedName>
</protein>
<dbReference type="PANTHER" id="PTHR31084">
    <property type="entry name" value="ALPHA-L-FUCOSIDASE 2"/>
    <property type="match status" value="1"/>
</dbReference>
<evidence type="ECO:0000313" key="4">
    <source>
        <dbReference type="Proteomes" id="UP001200145"/>
    </source>
</evidence>
<sequence>MRKIIIAGIISAGLSCIGMDSVAQPLPAHNLKFDSLAGRWDEGIPLGNGLLGALIWQKEGRLRFSLDRADLWDQRPMKGLHRPEFSYNWVFGQVVQQDYAPVQRYFDHPYDREPAPTKIPGAALEFDIQKLGKVNSVELDINSAECNVQWQSGARLQTLVHARLPVGFFRMEGVSAELIPELLAPRYQGAVTNTGDPVGGDDLSRLGYKQGVITRTANSMLYEQEGWGGFRYRVYVKWKQRGKRKLEGVWTIESFPSKESSSKTSLQARKSPQQIADSLLNAGYSRARQAHLGWWKTFWSKSSLRVPDPVIEKQWYLEQYKFGSAARENTPPISLQAVWTADNGRIPPWKGDYHHDLNTQLSYWPSYTANHLEEAMGYLNHLDENKPNYERYTRLYFGVDGLAVPGVTTLYGTEMGGWIQYSLSPTVSAWLAQHYYLQWKYSMDTAFLRDRAYPWVREVARFIGNITVLNERGERHLPISSSPEINDNSMAAWFRQTTNYDLALMKYALQTASEMAKVLGLQAEAEKWAQLLTTFPDYALTADKALMFARTMPYNQSHRHFSHLMAIQPLGLIKWEDGETSQAIIRETIAELDRVGPSQWCGYSYAWLANLKAWARDGEGARKALDVFASAFCSVNSFHLNGDQTGKGYSSFTYRPFTLEGNFAYASGLQEMLLQSHAGYINLFPAIPADWSNCSFKNFRTQGAFLVDASSEDGKAKRVLIRSEKRGEIKVWLGEGSWKIIQQKSCETDLSKNGWLTLKADAGGLVELSRNGTIP</sequence>
<dbReference type="Pfam" id="PF22124">
    <property type="entry name" value="Glyco_hydro_95_cat"/>
    <property type="match status" value="1"/>
</dbReference>
<dbReference type="GO" id="GO:0016787">
    <property type="term" value="F:hydrolase activity"/>
    <property type="evidence" value="ECO:0007669"/>
    <property type="project" value="UniProtKB-KW"/>
</dbReference>
<organism evidence="3 4">
    <name type="scientific">Flavihumibacter fluminis</name>
    <dbReference type="NCBI Taxonomy" id="2909236"/>
    <lineage>
        <taxon>Bacteria</taxon>
        <taxon>Pseudomonadati</taxon>
        <taxon>Bacteroidota</taxon>
        <taxon>Chitinophagia</taxon>
        <taxon>Chitinophagales</taxon>
        <taxon>Chitinophagaceae</taxon>
        <taxon>Flavihumibacter</taxon>
    </lineage>
</organism>
<evidence type="ECO:0000259" key="1">
    <source>
        <dbReference type="Pfam" id="PF21307"/>
    </source>
</evidence>